<feature type="coiled-coil region" evidence="1">
    <location>
        <begin position="155"/>
        <end position="182"/>
    </location>
</feature>
<accession>A0A1V8TFM2</accession>
<evidence type="ECO:0000256" key="1">
    <source>
        <dbReference type="SAM" id="Coils"/>
    </source>
</evidence>
<dbReference type="InParanoid" id="A0A1V8TFM2"/>
<dbReference type="STRING" id="1507870.A0A1V8TFM2"/>
<sequence>MAKDKHFRNLHISVLWPNLNCEYLTKRRTTDVPRWIEAGSGTLLANKLSDATTHLVCSKEMYQAPHDLITEAKKRNEAVREAAGEGEKPEGLIKILGADWLEKSLDSRKRLPEGLYMWEKILAPKAAKTSDSTRGRGMPSLLTGAFFEATDEYLNPEVERKLAIAQEQRERLEAKEAFEEKVRLALKRDDDVKKRKEYKALRRGGYAKAGEEYWGKWKVYVGDGGERRGQVVLWSAKLIKGVVEKGEEVLVVVLQIHESKPVPGFAKQYSTNIHFEGTPLRKRNNIMACSGASLATAKRFFENAFLELTGVRWANRNHGPDERRSSELIKLERRMFKYQGDEEVPGANAGGAIELDFDDHNANLSWPVRPKSPNVTDFQPMPMEELSAATPIEPSDGASLTGATAEPGKEPSEGDFSANTTIEQLGASLPTFDATLTQDKNYDWSAGINFETQPPTNFYDPGQTFTPSDPFDFNFDDPDFTQHASFFAEDGKM</sequence>
<dbReference type="EMBL" id="NAJO01000009">
    <property type="protein sequence ID" value="OQO10022.1"/>
    <property type="molecule type" value="Genomic_DNA"/>
</dbReference>
<reference evidence="5" key="1">
    <citation type="submission" date="2017-03" db="EMBL/GenBank/DDBJ databases">
        <title>Genomes of endolithic fungi from Antarctica.</title>
        <authorList>
            <person name="Coleine C."/>
            <person name="Masonjones S."/>
            <person name="Stajich J.E."/>
        </authorList>
    </citation>
    <scope>NUCLEOTIDE SEQUENCE [LARGE SCALE GENOMIC DNA]</scope>
    <source>
        <strain evidence="5">CCFEE 5527</strain>
    </source>
</reference>
<dbReference type="InterPro" id="IPR036420">
    <property type="entry name" value="BRCT_dom_sf"/>
</dbReference>
<dbReference type="OrthoDB" id="342264at2759"/>
<evidence type="ECO:0000259" key="3">
    <source>
        <dbReference type="PROSITE" id="PS50172"/>
    </source>
</evidence>
<evidence type="ECO:0000313" key="4">
    <source>
        <dbReference type="EMBL" id="OQO10022.1"/>
    </source>
</evidence>
<name>A0A1V8TFM2_9PEZI</name>
<dbReference type="Proteomes" id="UP000192596">
    <property type="component" value="Unassembled WGS sequence"/>
</dbReference>
<feature type="domain" description="BRCT" evidence="3">
    <location>
        <begin position="2"/>
        <end position="118"/>
    </location>
</feature>
<evidence type="ECO:0000256" key="2">
    <source>
        <dbReference type="SAM" id="MobiDB-lite"/>
    </source>
</evidence>
<dbReference type="PROSITE" id="PS50172">
    <property type="entry name" value="BRCT"/>
    <property type="match status" value="1"/>
</dbReference>
<dbReference type="Gene3D" id="3.40.50.10190">
    <property type="entry name" value="BRCT domain"/>
    <property type="match status" value="1"/>
</dbReference>
<keyword evidence="1" id="KW-0175">Coiled coil</keyword>
<keyword evidence="5" id="KW-1185">Reference proteome</keyword>
<evidence type="ECO:0000313" key="5">
    <source>
        <dbReference type="Proteomes" id="UP000192596"/>
    </source>
</evidence>
<comment type="caution">
    <text evidence="4">The sequence shown here is derived from an EMBL/GenBank/DDBJ whole genome shotgun (WGS) entry which is preliminary data.</text>
</comment>
<feature type="region of interest" description="Disordered" evidence="2">
    <location>
        <begin position="391"/>
        <end position="414"/>
    </location>
</feature>
<dbReference type="AlphaFoldDB" id="A0A1V8TFM2"/>
<dbReference type="InterPro" id="IPR001357">
    <property type="entry name" value="BRCT_dom"/>
</dbReference>
<dbReference type="SUPFAM" id="SSF52113">
    <property type="entry name" value="BRCT domain"/>
    <property type="match status" value="1"/>
</dbReference>
<proteinExistence type="predicted"/>
<gene>
    <name evidence="4" type="ORF">B0A48_04378</name>
</gene>
<organism evidence="4 5">
    <name type="scientific">Cryoendolithus antarcticus</name>
    <dbReference type="NCBI Taxonomy" id="1507870"/>
    <lineage>
        <taxon>Eukaryota</taxon>
        <taxon>Fungi</taxon>
        <taxon>Dikarya</taxon>
        <taxon>Ascomycota</taxon>
        <taxon>Pezizomycotina</taxon>
        <taxon>Dothideomycetes</taxon>
        <taxon>Dothideomycetidae</taxon>
        <taxon>Cladosporiales</taxon>
        <taxon>Cladosporiaceae</taxon>
        <taxon>Cryoendolithus</taxon>
    </lineage>
</organism>
<protein>
    <recommendedName>
        <fullName evidence="3">BRCT domain-containing protein</fullName>
    </recommendedName>
</protein>